<dbReference type="Proteomes" id="UP000765160">
    <property type="component" value="Unassembled WGS sequence"/>
</dbReference>
<dbReference type="InterPro" id="IPR009729">
    <property type="entry name" value="Gal-3-0_sulfotransfrase"/>
</dbReference>
<dbReference type="InterPro" id="IPR027417">
    <property type="entry name" value="P-loop_NTPase"/>
</dbReference>
<organism evidence="9 10">
    <name type="scientific">Falsiroseomonas frigidaquae</name>
    <dbReference type="NCBI Taxonomy" id="487318"/>
    <lineage>
        <taxon>Bacteria</taxon>
        <taxon>Pseudomonadati</taxon>
        <taxon>Pseudomonadota</taxon>
        <taxon>Alphaproteobacteria</taxon>
        <taxon>Acetobacterales</taxon>
        <taxon>Roseomonadaceae</taxon>
        <taxon>Falsiroseomonas</taxon>
    </lineage>
</organism>
<evidence type="ECO:0000256" key="3">
    <source>
        <dbReference type="ARBA" id="ARBA00022692"/>
    </source>
</evidence>
<comment type="caution">
    <text evidence="9">The sequence shown here is derived from an EMBL/GenBank/DDBJ whole genome shotgun (WGS) entry which is preliminary data.</text>
</comment>
<keyword evidence="3" id="KW-0812">Transmembrane</keyword>
<dbReference type="Gene3D" id="3.40.50.300">
    <property type="entry name" value="P-loop containing nucleotide triphosphate hydrolases"/>
    <property type="match status" value="1"/>
</dbReference>
<sequence>MPKTAGSTLRTVLSRQYGARHVLYFDLGHGDTRPMAEMVAQARARAGAVDIRLYTGHQYLGLHAALGEPCLYFTLLRDPVERALSEYFYAFSYPHHAQRAEILSGALGPMEFLTRRHGGGNAQAQQIGGRSRRPLLEAALANLHHTLAVVGVAEEFERSLLLIARRLGWSPPVHVARNVTRLAPEQAAARKVARGEAAAHRGLFATDQALYAAARARLDADCAAEGADFERALAAFRRCQAALAEGAGDAVFERYEFRGDDALPPWAAAVLAGPDHAEVAGFLAQPPRPFQPPVNLHGQVERVEGGLVQGWATDLMALRPVTLRLMAGDTPLGATRAQLFHPGEAPARFARGCCGFRLRLPEGAGPLRLVAEGTNIALPDPDGLLG</sequence>
<evidence type="ECO:0000256" key="6">
    <source>
        <dbReference type="ARBA" id="ARBA00023034"/>
    </source>
</evidence>
<keyword evidence="7" id="KW-0472">Membrane</keyword>
<protein>
    <submittedName>
        <fullName evidence="9">Sulfotransferase family 2 domain-containing protein</fullName>
    </submittedName>
</protein>
<evidence type="ECO:0000313" key="10">
    <source>
        <dbReference type="Proteomes" id="UP000765160"/>
    </source>
</evidence>
<evidence type="ECO:0000256" key="8">
    <source>
        <dbReference type="ARBA" id="ARBA00023180"/>
    </source>
</evidence>
<dbReference type="PANTHER" id="PTHR14647:SF87">
    <property type="entry name" value="PUTATIVE-RELATED"/>
    <property type="match status" value="1"/>
</dbReference>
<evidence type="ECO:0000256" key="4">
    <source>
        <dbReference type="ARBA" id="ARBA00022968"/>
    </source>
</evidence>
<reference evidence="9 10" key="1">
    <citation type="submission" date="2020-03" db="EMBL/GenBank/DDBJ databases">
        <title>Roseomonas selenitidurans sp. nov. isolated from soil.</title>
        <authorList>
            <person name="Liu H."/>
        </authorList>
    </citation>
    <scope>NUCLEOTIDE SEQUENCE [LARGE SCALE GENOMIC DNA]</scope>
    <source>
        <strain evidence="9 10">JCM 15073</strain>
    </source>
</reference>
<proteinExistence type="predicted"/>
<dbReference type="PANTHER" id="PTHR14647">
    <property type="entry name" value="GALACTOSE-3-O-SULFOTRANSFERASE"/>
    <property type="match status" value="1"/>
</dbReference>
<dbReference type="SUPFAM" id="SSF52540">
    <property type="entry name" value="P-loop containing nucleoside triphosphate hydrolases"/>
    <property type="match status" value="1"/>
</dbReference>
<accession>A0ABX1EVS0</accession>
<evidence type="ECO:0000256" key="2">
    <source>
        <dbReference type="ARBA" id="ARBA00022679"/>
    </source>
</evidence>
<evidence type="ECO:0000313" key="9">
    <source>
        <dbReference type="EMBL" id="NKE43265.1"/>
    </source>
</evidence>
<keyword evidence="6" id="KW-0333">Golgi apparatus</keyword>
<dbReference type="RefSeq" id="WP_168046136.1">
    <property type="nucleotide sequence ID" value="NZ_JAATJR010000001.1"/>
</dbReference>
<keyword evidence="10" id="KW-1185">Reference proteome</keyword>
<evidence type="ECO:0000256" key="7">
    <source>
        <dbReference type="ARBA" id="ARBA00023136"/>
    </source>
</evidence>
<evidence type="ECO:0000256" key="1">
    <source>
        <dbReference type="ARBA" id="ARBA00004323"/>
    </source>
</evidence>
<keyword evidence="8" id="KW-0325">Glycoprotein</keyword>
<evidence type="ECO:0000256" key="5">
    <source>
        <dbReference type="ARBA" id="ARBA00022989"/>
    </source>
</evidence>
<name>A0ABX1EVS0_9PROT</name>
<keyword evidence="5" id="KW-1133">Transmembrane helix</keyword>
<comment type="subcellular location">
    <subcellularLocation>
        <location evidence="1">Golgi apparatus membrane</location>
        <topology evidence="1">Single-pass type II membrane protein</topology>
    </subcellularLocation>
</comment>
<keyword evidence="4" id="KW-0735">Signal-anchor</keyword>
<dbReference type="EMBL" id="JAAVTX010000001">
    <property type="protein sequence ID" value="NKE43265.1"/>
    <property type="molecule type" value="Genomic_DNA"/>
</dbReference>
<keyword evidence="2" id="KW-0808">Transferase</keyword>
<gene>
    <name evidence="9" type="ORF">HB662_00645</name>
</gene>